<proteinExistence type="inferred from homology"/>
<dbReference type="OrthoDB" id="9805416at2"/>
<comment type="caution">
    <text evidence="7">The sequence shown here is derived from an EMBL/GenBank/DDBJ whole genome shotgun (WGS) entry which is preliminary data.</text>
</comment>
<accession>A0A428NAF3</accession>
<dbReference type="RefSeq" id="WP_125553895.1">
    <property type="nucleotide sequence ID" value="NZ_RBVX01000001.1"/>
</dbReference>
<dbReference type="InterPro" id="IPR036291">
    <property type="entry name" value="NAD(P)-bd_dom_sf"/>
</dbReference>
<dbReference type="PANTHER" id="PTHR42789:SF1">
    <property type="entry name" value="D-ISOMER SPECIFIC 2-HYDROXYACID DEHYDROGENASE FAMILY PROTEIN (AFU_ORTHOLOGUE AFUA_6G10090)"/>
    <property type="match status" value="1"/>
</dbReference>
<dbReference type="Pfam" id="PF00389">
    <property type="entry name" value="2-Hacid_dh"/>
    <property type="match status" value="1"/>
</dbReference>
<dbReference type="PROSITE" id="PS00670">
    <property type="entry name" value="D_2_HYDROXYACID_DH_2"/>
    <property type="match status" value="1"/>
</dbReference>
<dbReference type="GO" id="GO:0016616">
    <property type="term" value="F:oxidoreductase activity, acting on the CH-OH group of donors, NAD or NADP as acceptor"/>
    <property type="evidence" value="ECO:0007669"/>
    <property type="project" value="InterPro"/>
</dbReference>
<dbReference type="AlphaFoldDB" id="A0A428NAF3"/>
<dbReference type="CDD" id="cd05299">
    <property type="entry name" value="CtBP_dh"/>
    <property type="match status" value="1"/>
</dbReference>
<dbReference type="SUPFAM" id="SSF51735">
    <property type="entry name" value="NAD(P)-binding Rossmann-fold domains"/>
    <property type="match status" value="1"/>
</dbReference>
<dbReference type="GO" id="GO:0003714">
    <property type="term" value="F:transcription corepressor activity"/>
    <property type="evidence" value="ECO:0007669"/>
    <property type="project" value="InterPro"/>
</dbReference>
<dbReference type="Gene3D" id="3.40.50.720">
    <property type="entry name" value="NAD(P)-binding Rossmann-like Domain"/>
    <property type="match status" value="2"/>
</dbReference>
<dbReference type="EMBL" id="RBVX01000001">
    <property type="protein sequence ID" value="RSL35355.1"/>
    <property type="molecule type" value="Genomic_DNA"/>
</dbReference>
<sequence length="324" mass="35617">MSKFKVLVTDYTYDTLSPEKEVLATVDAELITAQCRTEEDVIEMAQGVDGIISQYAPISEKVIQSLDNCKVIARYGVGFDTIDVKAATEKGMMVSNVTDYCAEEVSNHAFALLLASARKIVQLHESVQNEKWDAKIMKPVYRLSEQTLGLVGFGNIPQMLAKKAQAFGLDIITYDPFASADVAASMGVRIVELDELCHESDFISVHPPLNKHTQGMLSDDQFKKMKKEAFVINTARGPVIDEAALIRALQAGEIAGAGLDVLETEPISQDNPLLEMDNVILNPHAAFYSAESETELKQKTAQNVADVLQGNFPTYLVNLELKQN</sequence>
<name>A0A428NAF3_9BACI</name>
<dbReference type="GO" id="GO:0051287">
    <property type="term" value="F:NAD binding"/>
    <property type="evidence" value="ECO:0007669"/>
    <property type="project" value="InterPro"/>
</dbReference>
<dbReference type="InterPro" id="IPR050857">
    <property type="entry name" value="D-2-hydroxyacid_DH"/>
</dbReference>
<evidence type="ECO:0000256" key="1">
    <source>
        <dbReference type="ARBA" id="ARBA00005854"/>
    </source>
</evidence>
<evidence type="ECO:0000259" key="6">
    <source>
        <dbReference type="Pfam" id="PF02826"/>
    </source>
</evidence>
<dbReference type="FunFam" id="3.40.50.720:FF:000203">
    <property type="entry name" value="D-3-phosphoglycerate dehydrogenase (SerA)"/>
    <property type="match status" value="1"/>
</dbReference>
<evidence type="ECO:0000256" key="2">
    <source>
        <dbReference type="ARBA" id="ARBA00023002"/>
    </source>
</evidence>
<comment type="similarity">
    <text evidence="1 4">Belongs to the D-isomer specific 2-hydroxyacid dehydrogenase family.</text>
</comment>
<dbReference type="Pfam" id="PF02826">
    <property type="entry name" value="2-Hacid_dh_C"/>
    <property type="match status" value="1"/>
</dbReference>
<evidence type="ECO:0000259" key="5">
    <source>
        <dbReference type="Pfam" id="PF00389"/>
    </source>
</evidence>
<dbReference type="InterPro" id="IPR006140">
    <property type="entry name" value="D-isomer_DH_NAD-bd"/>
</dbReference>
<feature type="domain" description="D-isomer specific 2-hydroxyacid dehydrogenase catalytic" evidence="5">
    <location>
        <begin position="20"/>
        <end position="318"/>
    </location>
</feature>
<dbReference type="InterPro" id="IPR029753">
    <property type="entry name" value="D-isomer_DH_CS"/>
</dbReference>
<protein>
    <submittedName>
        <fullName evidence="7">C-terminal binding protein</fullName>
    </submittedName>
</protein>
<dbReference type="Proteomes" id="UP000275076">
    <property type="component" value="Unassembled WGS sequence"/>
</dbReference>
<keyword evidence="2 4" id="KW-0560">Oxidoreductase</keyword>
<evidence type="ECO:0000313" key="7">
    <source>
        <dbReference type="EMBL" id="RSL35355.1"/>
    </source>
</evidence>
<dbReference type="PANTHER" id="PTHR42789">
    <property type="entry name" value="D-ISOMER SPECIFIC 2-HYDROXYACID DEHYDROGENASE FAMILY PROTEIN (AFU_ORTHOLOGUE AFUA_6G10090)"/>
    <property type="match status" value="1"/>
</dbReference>
<evidence type="ECO:0000256" key="4">
    <source>
        <dbReference type="RuleBase" id="RU003719"/>
    </source>
</evidence>
<evidence type="ECO:0000256" key="3">
    <source>
        <dbReference type="ARBA" id="ARBA00023027"/>
    </source>
</evidence>
<dbReference type="InterPro" id="IPR006139">
    <property type="entry name" value="D-isomer_2_OHA_DH_cat_dom"/>
</dbReference>
<dbReference type="InterPro" id="IPR043322">
    <property type="entry name" value="CtBP"/>
</dbReference>
<keyword evidence="8" id="KW-1185">Reference proteome</keyword>
<organism evidence="7 8">
    <name type="scientific">Salibacterium salarium</name>
    <dbReference type="NCBI Taxonomy" id="284579"/>
    <lineage>
        <taxon>Bacteria</taxon>
        <taxon>Bacillati</taxon>
        <taxon>Bacillota</taxon>
        <taxon>Bacilli</taxon>
        <taxon>Bacillales</taxon>
        <taxon>Bacillaceae</taxon>
    </lineage>
</organism>
<reference evidence="7 8" key="1">
    <citation type="submission" date="2018-10" db="EMBL/GenBank/DDBJ databases">
        <title>Draft genome sequence of Bacillus salarius IM0101, isolated from a hypersaline soil in Inner Mongolia, China.</title>
        <authorList>
            <person name="Yamprayoonswat W."/>
            <person name="Boonvisut S."/>
            <person name="Jumpathong W."/>
            <person name="Sittihan S."/>
            <person name="Ruangsuj P."/>
            <person name="Wanthongcharoen S."/>
            <person name="Thongpramul N."/>
            <person name="Pimmason S."/>
            <person name="Yu B."/>
            <person name="Yasawong M."/>
        </authorList>
    </citation>
    <scope>NUCLEOTIDE SEQUENCE [LARGE SCALE GENOMIC DNA]</scope>
    <source>
        <strain evidence="7 8">IM0101</strain>
    </source>
</reference>
<evidence type="ECO:0000313" key="8">
    <source>
        <dbReference type="Proteomes" id="UP000275076"/>
    </source>
</evidence>
<keyword evidence="3" id="KW-0520">NAD</keyword>
<gene>
    <name evidence="7" type="ORF">D7Z54_01975</name>
</gene>
<feature type="domain" description="D-isomer specific 2-hydroxyacid dehydrogenase NAD-binding" evidence="6">
    <location>
        <begin position="110"/>
        <end position="286"/>
    </location>
</feature>
<dbReference type="SUPFAM" id="SSF52283">
    <property type="entry name" value="Formate/glycerate dehydrogenase catalytic domain-like"/>
    <property type="match status" value="1"/>
</dbReference>